<feature type="active site" evidence="3">
    <location>
        <position position="871"/>
    </location>
</feature>
<keyword evidence="3" id="KW-0378">Hydrolase</keyword>
<feature type="active site" evidence="3">
    <location>
        <position position="647"/>
    </location>
</feature>
<dbReference type="InterPro" id="IPR001343">
    <property type="entry name" value="Hemolysn_Ca-bd"/>
</dbReference>
<dbReference type="InterPro" id="IPR001300">
    <property type="entry name" value="Peptidase_C2_calpain_cat"/>
</dbReference>
<keyword evidence="3" id="KW-0788">Thiol protease</keyword>
<feature type="active site" evidence="3">
    <location>
        <position position="850"/>
    </location>
</feature>
<dbReference type="InterPro" id="IPR018511">
    <property type="entry name" value="Hemolysin-typ_Ca-bd_CS"/>
</dbReference>
<comment type="caution">
    <text evidence="5">The sequence shown here is derived from an EMBL/GenBank/DDBJ whole genome shotgun (WGS) entry which is preliminary data.</text>
</comment>
<dbReference type="PRINTS" id="PR00313">
    <property type="entry name" value="CABNDNGRPT"/>
</dbReference>
<dbReference type="Gene3D" id="2.60.120.380">
    <property type="match status" value="2"/>
</dbReference>
<comment type="subcellular location">
    <subcellularLocation>
        <location evidence="1">Secreted</location>
    </subcellularLocation>
</comment>
<dbReference type="Pfam" id="PF00648">
    <property type="entry name" value="Peptidase_C2"/>
    <property type="match status" value="1"/>
</dbReference>
<dbReference type="InterPro" id="IPR038765">
    <property type="entry name" value="Papain-like_cys_pep_sf"/>
</dbReference>
<keyword evidence="3 5" id="KW-0645">Protease</keyword>
<dbReference type="InterPro" id="IPR011049">
    <property type="entry name" value="Serralysin-like_metalloprot_C"/>
</dbReference>
<accession>A0ABT2MQ38</accession>
<proteinExistence type="predicted"/>
<evidence type="ECO:0000313" key="5">
    <source>
        <dbReference type="EMBL" id="MCT7966859.1"/>
    </source>
</evidence>
<dbReference type="PROSITE" id="PS00330">
    <property type="entry name" value="HEMOLYSIN_CALCIUM"/>
    <property type="match status" value="1"/>
</dbReference>
<gene>
    <name evidence="5" type="ORF">NG799_10995</name>
</gene>
<dbReference type="PROSITE" id="PS50203">
    <property type="entry name" value="CALPAIN_CAT"/>
    <property type="match status" value="1"/>
</dbReference>
<dbReference type="Pfam" id="PF00353">
    <property type="entry name" value="HemolysinCabind"/>
    <property type="match status" value="2"/>
</dbReference>
<organism evidence="5 6">
    <name type="scientific">Laspinema palackyanum D2a</name>
    <dbReference type="NCBI Taxonomy" id="2953684"/>
    <lineage>
        <taxon>Bacteria</taxon>
        <taxon>Bacillati</taxon>
        <taxon>Cyanobacteriota</taxon>
        <taxon>Cyanophyceae</taxon>
        <taxon>Oscillatoriophycideae</taxon>
        <taxon>Oscillatoriales</taxon>
        <taxon>Laspinemataceae</taxon>
        <taxon>Laspinema</taxon>
        <taxon>Laspinema palackyanum</taxon>
    </lineage>
</organism>
<name>A0ABT2MQ38_9CYAN</name>
<dbReference type="InterPro" id="IPR050557">
    <property type="entry name" value="RTX_toxin/Mannuronan_C5-epim"/>
</dbReference>
<dbReference type="PANTHER" id="PTHR38340">
    <property type="entry name" value="S-LAYER PROTEIN"/>
    <property type="match status" value="1"/>
</dbReference>
<dbReference type="Proteomes" id="UP001525890">
    <property type="component" value="Unassembled WGS sequence"/>
</dbReference>
<keyword evidence="6" id="KW-1185">Reference proteome</keyword>
<dbReference type="SUPFAM" id="SSF89260">
    <property type="entry name" value="Collagen-binding domain"/>
    <property type="match status" value="1"/>
</dbReference>
<keyword evidence="2" id="KW-0964">Secreted</keyword>
<dbReference type="SUPFAM" id="SSF54001">
    <property type="entry name" value="Cysteine proteinases"/>
    <property type="match status" value="1"/>
</dbReference>
<dbReference type="Gene3D" id="2.150.10.10">
    <property type="entry name" value="Serralysin-like metalloprotease, C-terminal"/>
    <property type="match status" value="2"/>
</dbReference>
<evidence type="ECO:0000259" key="4">
    <source>
        <dbReference type="PROSITE" id="PS50203"/>
    </source>
</evidence>
<sequence length="920" mass="97918">MADNFFDLDNAPNVFTVGAEIPIGTTIRGLDGADRIDGSGNPDLILGNIGADTISGLQGADTIHGGRGADLLFGNEGADLLMGERGNDIIFSGKGDDMLMGGQGDDFLSGDAGTDTLTGDDGSDAFVLDIRHTTSDRNLADLITDFSNDDGDVFALTDGANDALTEADITLETVGSDTFISLKANGEFLARVQGVSAEELAGTFSTVRATRDDTEPGARNLGLIPGRVSIQGEVGDRDFMDLFQFQVTETSIVDFSLTGLSADVELLLYQDLDEDGELGGEEIITSSERSDNAHEGIENVTLDPGQYFIAVEQFEGDTSYILSLAGVAGTVARDLAGDRPSSARNLEADGAVELHDYVGGSDPVDTYRLEVFAGGYIDFFTAYQEADLNLTLWRDRNGNDQLDADEVIAQGTNEIELDIIASGIYHVNVTTLGAATPYEIRSITSPGSRVGIESYSSLFPGIPTTGTLNQNDAFDPEDPYNYADPYLLPELGAGFTVSITQESSDFDAYLRVMDLITGEVVAENDDIDFEGGNYNAQVSFTPEQGGQYVVYATSIDSPGIGEYTLNTTVTAPGTQTVLRSASVGSSVELEGTTDSSVGATRTLNLASDSEGPPPVYENKPLIYKPLNGGQINSKLISGVNQGSFGNCFFLAALTATYGKIAADLSNANDLQSAAIQNIITDNGNNYTITFYNNQGQANNITVDNQVVTDGNSLYGVKWNPIDGAPVSQSLGQPIWASIFERAYAKWRGGYDRINGGDPGTALLQITGKTPNYLSWDPNSPGPEYQLIPSPTIDEETGSYSFNPNAVKNLNPNEIFETIKTTLDSGGYVAAGTLGGDDEKPLYDGVLYQGHAYSVHNAYVNAQNQQVILLRNPHGVDNGANKIAGEDPNKNINDGFITITFDAFLKNFATLRLFTATLPSN</sequence>
<dbReference type="EMBL" id="JAMXFF010000014">
    <property type="protein sequence ID" value="MCT7966859.1"/>
    <property type="molecule type" value="Genomic_DNA"/>
</dbReference>
<dbReference type="GO" id="GO:0006508">
    <property type="term" value="P:proteolysis"/>
    <property type="evidence" value="ECO:0007669"/>
    <property type="project" value="UniProtKB-KW"/>
</dbReference>
<protein>
    <submittedName>
        <fullName evidence="5">C2 family cysteine protease</fullName>
    </submittedName>
</protein>
<dbReference type="GO" id="GO:0008233">
    <property type="term" value="F:peptidase activity"/>
    <property type="evidence" value="ECO:0007669"/>
    <property type="project" value="UniProtKB-KW"/>
</dbReference>
<dbReference type="RefSeq" id="WP_368006487.1">
    <property type="nucleotide sequence ID" value="NZ_JAMXFF010000014.1"/>
</dbReference>
<feature type="domain" description="Calpain catalytic" evidence="4">
    <location>
        <begin position="612"/>
        <end position="916"/>
    </location>
</feature>
<evidence type="ECO:0000256" key="1">
    <source>
        <dbReference type="ARBA" id="ARBA00004613"/>
    </source>
</evidence>
<dbReference type="PANTHER" id="PTHR38340:SF1">
    <property type="entry name" value="S-LAYER PROTEIN"/>
    <property type="match status" value="1"/>
</dbReference>
<evidence type="ECO:0000256" key="3">
    <source>
        <dbReference type="PROSITE-ProRule" id="PRU00239"/>
    </source>
</evidence>
<dbReference type="SUPFAM" id="SSF51120">
    <property type="entry name" value="beta-Roll"/>
    <property type="match status" value="1"/>
</dbReference>
<evidence type="ECO:0000256" key="2">
    <source>
        <dbReference type="ARBA" id="ARBA00022525"/>
    </source>
</evidence>
<reference evidence="5 6" key="1">
    <citation type="journal article" date="2022" name="Front. Microbiol.">
        <title>High genomic differentiation and limited gene flow indicate recent cryptic speciation within the genus Laspinema (cyanobacteria).</title>
        <authorList>
            <person name="Stanojkovic A."/>
            <person name="Skoupy S."/>
            <person name="Skaloud P."/>
            <person name="Dvorak P."/>
        </authorList>
    </citation>
    <scope>NUCLEOTIDE SEQUENCE [LARGE SCALE GENOMIC DNA]</scope>
    <source>
        <strain evidence="5 6">D2a</strain>
    </source>
</reference>
<evidence type="ECO:0000313" key="6">
    <source>
        <dbReference type="Proteomes" id="UP001525890"/>
    </source>
</evidence>